<dbReference type="Proteomes" id="UP000007879">
    <property type="component" value="Unassembled WGS sequence"/>
</dbReference>
<feature type="compositionally biased region" description="Polar residues" evidence="3">
    <location>
        <begin position="730"/>
        <end position="743"/>
    </location>
</feature>
<dbReference type="PROSITE" id="PS50128">
    <property type="entry name" value="SURP"/>
    <property type="match status" value="1"/>
</dbReference>
<dbReference type="GO" id="GO:0006396">
    <property type="term" value="P:RNA processing"/>
    <property type="evidence" value="ECO:0007669"/>
    <property type="project" value="InterPro"/>
</dbReference>
<reference evidence="7" key="2">
    <citation type="submission" date="2024-06" db="UniProtKB">
        <authorList>
            <consortium name="EnsemblMetazoa"/>
        </authorList>
    </citation>
    <scope>IDENTIFICATION</scope>
</reference>
<evidence type="ECO:0000259" key="5">
    <source>
        <dbReference type="PROSITE" id="PS50128"/>
    </source>
</evidence>
<evidence type="ECO:0000259" key="4">
    <source>
        <dbReference type="PROSITE" id="PS50102"/>
    </source>
</evidence>
<feature type="domain" description="RRM" evidence="4">
    <location>
        <begin position="212"/>
        <end position="293"/>
    </location>
</feature>
<dbReference type="Pfam" id="PF00076">
    <property type="entry name" value="RRM_1"/>
    <property type="match status" value="1"/>
</dbReference>
<dbReference type="Gene3D" id="1.25.40.90">
    <property type="match status" value="1"/>
</dbReference>
<dbReference type="PROSITE" id="PS50102">
    <property type="entry name" value="RRM"/>
    <property type="match status" value="1"/>
</dbReference>
<dbReference type="Pfam" id="PF01805">
    <property type="entry name" value="Surp"/>
    <property type="match status" value="1"/>
</dbReference>
<dbReference type="SUPFAM" id="SSF54928">
    <property type="entry name" value="RNA-binding domain, RBD"/>
    <property type="match status" value="1"/>
</dbReference>
<evidence type="ECO:0000259" key="6">
    <source>
        <dbReference type="PROSITE" id="PS51391"/>
    </source>
</evidence>
<dbReference type="InterPro" id="IPR012677">
    <property type="entry name" value="Nucleotide-bd_a/b_plait_sf"/>
</dbReference>
<evidence type="ECO:0000256" key="3">
    <source>
        <dbReference type="SAM" id="MobiDB-lite"/>
    </source>
</evidence>
<dbReference type="CDD" id="cd12223">
    <property type="entry name" value="RRM_SR140"/>
    <property type="match status" value="1"/>
</dbReference>
<dbReference type="SUPFAM" id="SSF48464">
    <property type="entry name" value="ENTH/VHS domain"/>
    <property type="match status" value="1"/>
</dbReference>
<dbReference type="GO" id="GO:0005634">
    <property type="term" value="C:nucleus"/>
    <property type="evidence" value="ECO:0007669"/>
    <property type="project" value="TreeGrafter"/>
</dbReference>
<dbReference type="SMART" id="SM00360">
    <property type="entry name" value="RRM"/>
    <property type="match status" value="1"/>
</dbReference>
<dbReference type="SMART" id="SM00648">
    <property type="entry name" value="SWAP"/>
    <property type="match status" value="1"/>
</dbReference>
<dbReference type="Gene3D" id="3.30.70.330">
    <property type="match status" value="1"/>
</dbReference>
<dbReference type="KEGG" id="aqu:100639681"/>
<accession>A0AAN0JHI2</accession>
<feature type="compositionally biased region" description="Basic and acidic residues" evidence="3">
    <location>
        <begin position="119"/>
        <end position="128"/>
    </location>
</feature>
<dbReference type="InterPro" id="IPR035009">
    <property type="entry name" value="SR140_RRM"/>
</dbReference>
<evidence type="ECO:0000256" key="1">
    <source>
        <dbReference type="ARBA" id="ARBA00022884"/>
    </source>
</evidence>
<organism evidence="7 8">
    <name type="scientific">Amphimedon queenslandica</name>
    <name type="common">Sponge</name>
    <dbReference type="NCBI Taxonomy" id="400682"/>
    <lineage>
        <taxon>Eukaryota</taxon>
        <taxon>Metazoa</taxon>
        <taxon>Porifera</taxon>
        <taxon>Demospongiae</taxon>
        <taxon>Heteroscleromorpha</taxon>
        <taxon>Haplosclerida</taxon>
        <taxon>Niphatidae</taxon>
        <taxon>Amphimedon</taxon>
    </lineage>
</organism>
<dbReference type="RefSeq" id="XP_019856490.1">
    <property type="nucleotide sequence ID" value="XM_020000931.1"/>
</dbReference>
<feature type="region of interest" description="Disordered" evidence="3">
    <location>
        <begin position="161"/>
        <end position="190"/>
    </location>
</feature>
<evidence type="ECO:0000313" key="7">
    <source>
        <dbReference type="EnsemblMetazoa" id="XP_019856490.1"/>
    </source>
</evidence>
<proteinExistence type="predicted"/>
<dbReference type="InterPro" id="IPR000504">
    <property type="entry name" value="RRM_dom"/>
</dbReference>
<feature type="region of interest" description="Disordered" evidence="3">
    <location>
        <begin position="119"/>
        <end position="148"/>
    </location>
</feature>
<evidence type="ECO:0000313" key="8">
    <source>
        <dbReference type="Proteomes" id="UP000007879"/>
    </source>
</evidence>
<feature type="region of interest" description="Disordered" evidence="3">
    <location>
        <begin position="334"/>
        <end position="355"/>
    </location>
</feature>
<feature type="compositionally biased region" description="Basic and acidic residues" evidence="3">
    <location>
        <begin position="161"/>
        <end position="176"/>
    </location>
</feature>
<feature type="region of interest" description="Disordered" evidence="3">
    <location>
        <begin position="719"/>
        <end position="747"/>
    </location>
</feature>
<reference evidence="8" key="1">
    <citation type="journal article" date="2010" name="Nature">
        <title>The Amphimedon queenslandica genome and the evolution of animal complexity.</title>
        <authorList>
            <person name="Srivastava M."/>
            <person name="Simakov O."/>
            <person name="Chapman J."/>
            <person name="Fahey B."/>
            <person name="Gauthier M.E."/>
            <person name="Mitros T."/>
            <person name="Richards G.S."/>
            <person name="Conaco C."/>
            <person name="Dacre M."/>
            <person name="Hellsten U."/>
            <person name="Larroux C."/>
            <person name="Putnam N.H."/>
            <person name="Stanke M."/>
            <person name="Adamska M."/>
            <person name="Darling A."/>
            <person name="Degnan S.M."/>
            <person name="Oakley T.H."/>
            <person name="Plachetzki D.C."/>
            <person name="Zhai Y."/>
            <person name="Adamski M."/>
            <person name="Calcino A."/>
            <person name="Cummins S.F."/>
            <person name="Goodstein D.M."/>
            <person name="Harris C."/>
            <person name="Jackson D.J."/>
            <person name="Leys S.P."/>
            <person name="Shu S."/>
            <person name="Woodcroft B.J."/>
            <person name="Vervoort M."/>
            <person name="Kosik K.S."/>
            <person name="Manning G."/>
            <person name="Degnan B.M."/>
            <person name="Rokhsar D.S."/>
        </authorList>
    </citation>
    <scope>NUCLEOTIDE SEQUENCE [LARGE SCALE GENOMIC DNA]</scope>
</reference>
<feature type="compositionally biased region" description="Basic residues" evidence="3">
    <location>
        <begin position="871"/>
        <end position="922"/>
    </location>
</feature>
<feature type="region of interest" description="Disordered" evidence="3">
    <location>
        <begin position="841"/>
        <end position="922"/>
    </location>
</feature>
<dbReference type="InterPro" id="IPR006569">
    <property type="entry name" value="CID_dom"/>
</dbReference>
<dbReference type="InterPro" id="IPR051485">
    <property type="entry name" value="SR-CTD_assoc_factor"/>
</dbReference>
<feature type="domain" description="CID" evidence="6">
    <location>
        <begin position="478"/>
        <end position="621"/>
    </location>
</feature>
<dbReference type="AlphaFoldDB" id="A0AAN0JHI2"/>
<dbReference type="EnsemblMetazoa" id="XM_020000931.1">
    <property type="protein sequence ID" value="XP_019856490.1"/>
    <property type="gene ID" value="LOC100639681"/>
</dbReference>
<feature type="domain" description="SURP motif" evidence="5">
    <location>
        <begin position="382"/>
        <end position="425"/>
    </location>
</feature>
<dbReference type="PROSITE" id="PS51391">
    <property type="entry name" value="CID"/>
    <property type="match status" value="1"/>
</dbReference>
<dbReference type="InterPro" id="IPR000061">
    <property type="entry name" value="Surp"/>
</dbReference>
<dbReference type="SMART" id="SM00582">
    <property type="entry name" value="RPR"/>
    <property type="match status" value="1"/>
</dbReference>
<evidence type="ECO:0000256" key="2">
    <source>
        <dbReference type="PROSITE-ProRule" id="PRU00176"/>
    </source>
</evidence>
<feature type="compositionally biased region" description="Basic residues" evidence="3">
    <location>
        <begin position="853"/>
        <end position="863"/>
    </location>
</feature>
<keyword evidence="8" id="KW-1185">Reference proteome</keyword>
<dbReference type="SUPFAM" id="SSF109905">
    <property type="entry name" value="Surp module (SWAP domain)"/>
    <property type="match status" value="1"/>
</dbReference>
<name>A0AAN0JHI2_AMPQE</name>
<dbReference type="PANTHER" id="PTHR23140">
    <property type="entry name" value="RNA PROCESSING PROTEIN LD23810P"/>
    <property type="match status" value="1"/>
</dbReference>
<dbReference type="InterPro" id="IPR035979">
    <property type="entry name" value="RBD_domain_sf"/>
</dbReference>
<dbReference type="InterPro" id="IPR035967">
    <property type="entry name" value="SWAP/Surp_sf"/>
</dbReference>
<sequence>MADKKALPWGLKEEKLKPNSVEELSKDKLKAFSIGTSNSVMLRTAIIQKKKEEKQIKKELEAKETAKVFEDFVATFEECDTTKKTFVRGSVINPDEKDKANELAGSLYQPSASKLVKGVLEKKKEKEASTPQLPQKASKKKAKTSEKKKSMLEMFGEELKRMQEERSEHQVSRKAGEPLLQPPSDADKDKLKMEDYPGLPKGSIDSVDPLTTNLYVGNINPKMTEEMLCQHFGKFGPLASVKIMWPRTEEEKSRNKNCGFVAYMKRPDAEKALDATKGSSIMGYEVQIGWGKSVPLPPKPYYVSNTEKEEKVLISDSQSGLPFNAQSLKPVKSHTTGNYASIPPPTSDEPSVAKEDEQSFDELLYNSVVRVVFPADKDILCLIHRMIEFVIREGPMFEAMIMNKEISNPKFKFLFDNTSSDHIYYRWKLFSILQGDSPETWQEEEFRMFEGGSLWKPPPLKKLRGKVIPPEIVKRGQLLSGDRDKLEDMLRSITMERSKILECMVWCIDHATSAEEVSDCLHESLCLRETSLPLKIARLYLLNDVLQNSNTGRSTRYRRIFEGKAISLMEHLHDTLTSMDSRLRAESFKKRVLKCLQAWDHFAVYHFNFVDRLREVFIGKTQEELEKKKAFETVAALISTAQSQPDEPVTQSSLVDDRPIDFSGGLGAVNVDEELDGEPLVDPDLDGVPMEEDIDGVPMEPEPVSSNVVRSKWELIEYGNDSTSDDDGPENTSNVNPEQSKSTIDVKPILSAEDRNRQLLRDVEVILFVFQQLCYWDDKKCHGTFHLAFFFTIATLLYDNINILRHFSLSFRYYSSAEITERARKFREKLLLDDCQNESMEKDKVPDASLQKHNNKKKRHSSSKSRSPDRARKRSRSRSPRSSRHRSKSPRSHRHRSRSPRSHKEHTRTKSPVAHKSKRQKH</sequence>
<evidence type="ECO:0008006" key="9">
    <source>
        <dbReference type="Google" id="ProtNLM"/>
    </source>
</evidence>
<dbReference type="Gene3D" id="1.10.10.790">
    <property type="entry name" value="Surp module"/>
    <property type="match status" value="1"/>
</dbReference>
<keyword evidence="1 2" id="KW-0694">RNA-binding</keyword>
<dbReference type="GeneID" id="100639681"/>
<dbReference type="InterPro" id="IPR008942">
    <property type="entry name" value="ENTH_VHS"/>
</dbReference>
<dbReference type="Pfam" id="PF04818">
    <property type="entry name" value="CID"/>
    <property type="match status" value="1"/>
</dbReference>
<dbReference type="GO" id="GO:0003723">
    <property type="term" value="F:RNA binding"/>
    <property type="evidence" value="ECO:0007669"/>
    <property type="project" value="UniProtKB-UniRule"/>
</dbReference>
<protein>
    <recommendedName>
        <fullName evidence="9">U2 snRNP-associated SURP motif-containing protein</fullName>
    </recommendedName>
</protein>
<dbReference type="PANTHER" id="PTHR23140:SF0">
    <property type="entry name" value="U2 SNRNP-ASSOCIATED SURP MOTIF-CONTAINING PROTEIN"/>
    <property type="match status" value="1"/>
</dbReference>